<dbReference type="EnsemblPlants" id="TuG1812G0100002798.01.T01">
    <property type="protein sequence ID" value="TuG1812G0100002798.01.T01"/>
    <property type="gene ID" value="TuG1812G0100002798.01"/>
</dbReference>
<proteinExistence type="predicted"/>
<protein>
    <submittedName>
        <fullName evidence="2">Uncharacterized protein</fullName>
    </submittedName>
</protein>
<reference evidence="2" key="2">
    <citation type="submission" date="2018-03" db="EMBL/GenBank/DDBJ databases">
        <title>The Triticum urartu genome reveals the dynamic nature of wheat genome evolution.</title>
        <authorList>
            <person name="Ling H."/>
            <person name="Ma B."/>
            <person name="Shi X."/>
            <person name="Liu H."/>
            <person name="Dong L."/>
            <person name="Sun H."/>
            <person name="Cao Y."/>
            <person name="Gao Q."/>
            <person name="Zheng S."/>
            <person name="Li Y."/>
            <person name="Yu Y."/>
            <person name="Du H."/>
            <person name="Qi M."/>
            <person name="Li Y."/>
            <person name="Yu H."/>
            <person name="Cui Y."/>
            <person name="Wang N."/>
            <person name="Chen C."/>
            <person name="Wu H."/>
            <person name="Zhao Y."/>
            <person name="Zhang J."/>
            <person name="Li Y."/>
            <person name="Zhou W."/>
            <person name="Zhang B."/>
            <person name="Hu W."/>
            <person name="Eijk M."/>
            <person name="Tang J."/>
            <person name="Witsenboer H."/>
            <person name="Zhao S."/>
            <person name="Li Z."/>
            <person name="Zhang A."/>
            <person name="Wang D."/>
            <person name="Liang C."/>
        </authorList>
    </citation>
    <scope>NUCLEOTIDE SEQUENCE [LARGE SCALE GENOMIC DNA]</scope>
    <source>
        <strain evidence="2">cv. G1812</strain>
    </source>
</reference>
<reference evidence="2" key="3">
    <citation type="submission" date="2022-06" db="UniProtKB">
        <authorList>
            <consortium name="EnsemblPlants"/>
        </authorList>
    </citation>
    <scope>IDENTIFICATION</scope>
</reference>
<sequence>MDGAEAGGEGLHRRLPHRHHRLRPLLLLRRRPRRLHAPHLRRHHRWTRVRAGEAEPPLRLLPRRGRRLRVAVGPPEQDDQEADWAARRLDQRPGQGGDPQDSRGPLLGRRGQWQRQLGLEVLRPCKKRIPLLPQVPLGLVQGGPRRQEGAAGRKGHAAAKSLVHLSS</sequence>
<keyword evidence="3" id="KW-1185">Reference proteome</keyword>
<feature type="region of interest" description="Disordered" evidence="1">
    <location>
        <begin position="64"/>
        <end position="110"/>
    </location>
</feature>
<dbReference type="Proteomes" id="UP000015106">
    <property type="component" value="Chromosome 1"/>
</dbReference>
<accession>A0A8R7K1A9</accession>
<evidence type="ECO:0000256" key="1">
    <source>
        <dbReference type="SAM" id="MobiDB-lite"/>
    </source>
</evidence>
<feature type="region of interest" description="Disordered" evidence="1">
    <location>
        <begin position="136"/>
        <end position="167"/>
    </location>
</feature>
<dbReference type="Gramene" id="TuG1812G0100002798.01.T01">
    <property type="protein sequence ID" value="TuG1812G0100002798.01.T01"/>
    <property type="gene ID" value="TuG1812G0100002798.01"/>
</dbReference>
<reference evidence="3" key="1">
    <citation type="journal article" date="2013" name="Nature">
        <title>Draft genome of the wheat A-genome progenitor Triticum urartu.</title>
        <authorList>
            <person name="Ling H.Q."/>
            <person name="Zhao S."/>
            <person name="Liu D."/>
            <person name="Wang J."/>
            <person name="Sun H."/>
            <person name="Zhang C."/>
            <person name="Fan H."/>
            <person name="Li D."/>
            <person name="Dong L."/>
            <person name="Tao Y."/>
            <person name="Gao C."/>
            <person name="Wu H."/>
            <person name="Li Y."/>
            <person name="Cui Y."/>
            <person name="Guo X."/>
            <person name="Zheng S."/>
            <person name="Wang B."/>
            <person name="Yu K."/>
            <person name="Liang Q."/>
            <person name="Yang W."/>
            <person name="Lou X."/>
            <person name="Chen J."/>
            <person name="Feng M."/>
            <person name="Jian J."/>
            <person name="Zhang X."/>
            <person name="Luo G."/>
            <person name="Jiang Y."/>
            <person name="Liu J."/>
            <person name="Wang Z."/>
            <person name="Sha Y."/>
            <person name="Zhang B."/>
            <person name="Wu H."/>
            <person name="Tang D."/>
            <person name="Shen Q."/>
            <person name="Xue P."/>
            <person name="Zou S."/>
            <person name="Wang X."/>
            <person name="Liu X."/>
            <person name="Wang F."/>
            <person name="Yang Y."/>
            <person name="An X."/>
            <person name="Dong Z."/>
            <person name="Zhang K."/>
            <person name="Zhang X."/>
            <person name="Luo M.C."/>
            <person name="Dvorak J."/>
            <person name="Tong Y."/>
            <person name="Wang J."/>
            <person name="Yang H."/>
            <person name="Li Z."/>
            <person name="Wang D."/>
            <person name="Zhang A."/>
            <person name="Wang J."/>
        </authorList>
    </citation>
    <scope>NUCLEOTIDE SEQUENCE</scope>
    <source>
        <strain evidence="3">cv. G1812</strain>
    </source>
</reference>
<organism evidence="2 3">
    <name type="scientific">Triticum urartu</name>
    <name type="common">Red wild einkorn</name>
    <name type="synonym">Crithodium urartu</name>
    <dbReference type="NCBI Taxonomy" id="4572"/>
    <lineage>
        <taxon>Eukaryota</taxon>
        <taxon>Viridiplantae</taxon>
        <taxon>Streptophyta</taxon>
        <taxon>Embryophyta</taxon>
        <taxon>Tracheophyta</taxon>
        <taxon>Spermatophyta</taxon>
        <taxon>Magnoliopsida</taxon>
        <taxon>Liliopsida</taxon>
        <taxon>Poales</taxon>
        <taxon>Poaceae</taxon>
        <taxon>BOP clade</taxon>
        <taxon>Pooideae</taxon>
        <taxon>Triticodae</taxon>
        <taxon>Triticeae</taxon>
        <taxon>Triticinae</taxon>
        <taxon>Triticum</taxon>
    </lineage>
</organism>
<name>A0A8R7K1A9_TRIUA</name>
<evidence type="ECO:0000313" key="2">
    <source>
        <dbReference type="EnsemblPlants" id="TuG1812G0100002798.01.T01"/>
    </source>
</evidence>
<evidence type="ECO:0000313" key="3">
    <source>
        <dbReference type="Proteomes" id="UP000015106"/>
    </source>
</evidence>
<dbReference type="AlphaFoldDB" id="A0A8R7K1A9"/>